<dbReference type="Proteomes" id="UP000310016">
    <property type="component" value="Unassembled WGS sequence"/>
</dbReference>
<dbReference type="SMART" id="SM00248">
    <property type="entry name" value="ANK"/>
    <property type="match status" value="4"/>
</dbReference>
<organism evidence="2 3">
    <name type="scientific">Chitiniphilus eburneus</name>
    <dbReference type="NCBI Taxonomy" id="2571148"/>
    <lineage>
        <taxon>Bacteria</taxon>
        <taxon>Pseudomonadati</taxon>
        <taxon>Pseudomonadota</taxon>
        <taxon>Betaproteobacteria</taxon>
        <taxon>Neisseriales</taxon>
        <taxon>Chitinibacteraceae</taxon>
        <taxon>Chitiniphilus</taxon>
    </lineage>
</organism>
<protein>
    <submittedName>
        <fullName evidence="2">Ankyrin repeat domain-containing protein</fullName>
    </submittedName>
</protein>
<feature type="repeat" description="ANK" evidence="1">
    <location>
        <begin position="116"/>
        <end position="148"/>
    </location>
</feature>
<comment type="caution">
    <text evidence="2">The sequence shown here is derived from an EMBL/GenBank/DDBJ whole genome shotgun (WGS) entry which is preliminary data.</text>
</comment>
<accession>A0A4U0PK80</accession>
<evidence type="ECO:0000256" key="1">
    <source>
        <dbReference type="PROSITE-ProRule" id="PRU00023"/>
    </source>
</evidence>
<dbReference type="PROSITE" id="PS50088">
    <property type="entry name" value="ANK_REPEAT"/>
    <property type="match status" value="2"/>
</dbReference>
<dbReference type="InterPro" id="IPR036770">
    <property type="entry name" value="Ankyrin_rpt-contain_sf"/>
</dbReference>
<dbReference type="InterPro" id="IPR002110">
    <property type="entry name" value="Ankyrin_rpt"/>
</dbReference>
<gene>
    <name evidence="2" type="ORF">FAZ21_15800</name>
</gene>
<dbReference type="AlphaFoldDB" id="A0A4U0PK80"/>
<feature type="repeat" description="ANK" evidence="1">
    <location>
        <begin position="191"/>
        <end position="223"/>
    </location>
</feature>
<dbReference type="Pfam" id="PF12796">
    <property type="entry name" value="Ank_2"/>
    <property type="match status" value="1"/>
</dbReference>
<keyword evidence="3" id="KW-1185">Reference proteome</keyword>
<dbReference type="PROSITE" id="PS50297">
    <property type="entry name" value="ANK_REP_REGION"/>
    <property type="match status" value="2"/>
</dbReference>
<proteinExistence type="predicted"/>
<name>A0A4U0PK80_9NEIS</name>
<sequence length="246" mass="25465">MIHGVCAVLWSMAAQADVAVGARCPASPVAASTLIRSLDEAKPDLPVEFESARPYLRALESVEMEALSHLLWQRGDPDVCLPGASFLAYAAAIGTTAQVELLLKHGAHPDAPLDSNGATPLMTAIGAGRWRNAEALLDAGANAAQASDGGITALHEMALARCGKAVTCPDKERLAARLLGMKVSVDAVTTRGATPLMLAALSGDTALMKRLLARGADPTCRNGQGRTALDLAEQANQRAAAALLAR</sequence>
<dbReference type="Gene3D" id="1.25.40.20">
    <property type="entry name" value="Ankyrin repeat-containing domain"/>
    <property type="match status" value="2"/>
</dbReference>
<evidence type="ECO:0000313" key="3">
    <source>
        <dbReference type="Proteomes" id="UP000310016"/>
    </source>
</evidence>
<dbReference type="PANTHER" id="PTHR24183:SF1">
    <property type="entry name" value="FIBRONECTIN TYPE 3 AND ANKYRIN REPEAT DOMAINS PROTEIN 1"/>
    <property type="match status" value="1"/>
</dbReference>
<keyword evidence="1" id="KW-0040">ANK repeat</keyword>
<evidence type="ECO:0000313" key="2">
    <source>
        <dbReference type="EMBL" id="TJZ68385.1"/>
    </source>
</evidence>
<dbReference type="Pfam" id="PF13857">
    <property type="entry name" value="Ank_5"/>
    <property type="match status" value="1"/>
</dbReference>
<dbReference type="EMBL" id="SUMF01000024">
    <property type="protein sequence ID" value="TJZ68385.1"/>
    <property type="molecule type" value="Genomic_DNA"/>
</dbReference>
<reference evidence="2 3" key="1">
    <citation type="submission" date="2019-04" db="EMBL/GenBank/DDBJ databases">
        <title>Chitiniphilus eburnea sp. nov., a novel chitinolytic bacterium isolated from aquaculture sludge.</title>
        <authorList>
            <person name="Sheng M."/>
        </authorList>
    </citation>
    <scope>NUCLEOTIDE SEQUENCE [LARGE SCALE GENOMIC DNA]</scope>
    <source>
        <strain evidence="2 3">HX-2-15</strain>
    </source>
</reference>
<dbReference type="PANTHER" id="PTHR24183">
    <property type="entry name" value="FIBRONECTIN TYPE 3 AND ANKYRIN REPEAT DOMAINS PROTEIN 1"/>
    <property type="match status" value="1"/>
</dbReference>
<dbReference type="SUPFAM" id="SSF48403">
    <property type="entry name" value="Ankyrin repeat"/>
    <property type="match status" value="1"/>
</dbReference>